<organism evidence="4 5">
    <name type="scientific">Vitis vinifera</name>
    <name type="common">Grape</name>
    <dbReference type="NCBI Taxonomy" id="29760"/>
    <lineage>
        <taxon>Eukaryota</taxon>
        <taxon>Viridiplantae</taxon>
        <taxon>Streptophyta</taxon>
        <taxon>Embryophyta</taxon>
        <taxon>Tracheophyta</taxon>
        <taxon>Spermatophyta</taxon>
        <taxon>Magnoliopsida</taxon>
        <taxon>eudicotyledons</taxon>
        <taxon>Gunneridae</taxon>
        <taxon>Pentapetalae</taxon>
        <taxon>rosids</taxon>
        <taxon>Vitales</taxon>
        <taxon>Vitaceae</taxon>
        <taxon>Viteae</taxon>
        <taxon>Vitis</taxon>
    </lineage>
</organism>
<dbReference type="InterPro" id="IPR053339">
    <property type="entry name" value="FAS1_domain_protein"/>
</dbReference>
<evidence type="ECO:0000313" key="4">
    <source>
        <dbReference type="EMBL" id="RVX01767.1"/>
    </source>
</evidence>
<protein>
    <recommendedName>
        <fullName evidence="3">FAS1 domain-containing protein</fullName>
    </recommendedName>
</protein>
<name>A0A438IYK3_VITVI</name>
<dbReference type="PANTHER" id="PTHR36069">
    <property type="entry name" value="EXPRESSED PROTEIN-RELATED"/>
    <property type="match status" value="1"/>
</dbReference>
<dbReference type="SUPFAM" id="SSF82153">
    <property type="entry name" value="FAS1 domain"/>
    <property type="match status" value="1"/>
</dbReference>
<evidence type="ECO:0000256" key="2">
    <source>
        <dbReference type="SAM" id="MobiDB-lite"/>
    </source>
</evidence>
<reference evidence="4 5" key="1">
    <citation type="journal article" date="2018" name="PLoS Genet.">
        <title>Population sequencing reveals clonal diversity and ancestral inbreeding in the grapevine cultivar Chardonnay.</title>
        <authorList>
            <person name="Roach M.J."/>
            <person name="Johnson D.L."/>
            <person name="Bohlmann J."/>
            <person name="van Vuuren H.J."/>
            <person name="Jones S.J."/>
            <person name="Pretorius I.S."/>
            <person name="Schmidt S.A."/>
            <person name="Borneman A.R."/>
        </authorList>
    </citation>
    <scope>NUCLEOTIDE SEQUENCE [LARGE SCALE GENOMIC DNA]</scope>
    <source>
        <strain evidence="5">cv. Chardonnay</strain>
        <tissue evidence="4">Leaf</tissue>
    </source>
</reference>
<dbReference type="InterPro" id="IPR036378">
    <property type="entry name" value="FAS1_dom_sf"/>
</dbReference>
<feature type="region of interest" description="Disordered" evidence="2">
    <location>
        <begin position="185"/>
        <end position="210"/>
    </location>
</feature>
<evidence type="ECO:0000256" key="1">
    <source>
        <dbReference type="ARBA" id="ARBA00007843"/>
    </source>
</evidence>
<dbReference type="SMART" id="SM00554">
    <property type="entry name" value="FAS1"/>
    <property type="match status" value="1"/>
</dbReference>
<sequence>MNSTLLQETKTLLWPLRRCRRPTTSPLVMLINMSPIGLFLDNVTFLMPNDRTLSETMIPGYAVSEFLKRHAVPSPLLIDHLLHIPTGSVLPSLAPGFSLKVSNHGRQNFSINNVRIISPNICFSGYSIRCHGVDGVMQKMVVEEKANTSSSSSSRLVLIVSCDGSCHMADQAALPTTSMPPLQLPSGLASGLNSPPPSSDKVDPQKSGSSGGISCGGLLELVGMSCCIMLLML</sequence>
<gene>
    <name evidence="4" type="ORF">CK203_024447</name>
</gene>
<evidence type="ECO:0000313" key="5">
    <source>
        <dbReference type="Proteomes" id="UP000288805"/>
    </source>
</evidence>
<dbReference type="EMBL" id="QGNW01000074">
    <property type="protein sequence ID" value="RVX01767.1"/>
    <property type="molecule type" value="Genomic_DNA"/>
</dbReference>
<feature type="domain" description="FAS1" evidence="3">
    <location>
        <begin position="44"/>
        <end position="140"/>
    </location>
</feature>
<dbReference type="InterPro" id="IPR000782">
    <property type="entry name" value="FAS1_domain"/>
</dbReference>
<comment type="caution">
    <text evidence="4">The sequence shown here is derived from an EMBL/GenBank/DDBJ whole genome shotgun (WGS) entry which is preliminary data.</text>
</comment>
<proteinExistence type="inferred from homology"/>
<dbReference type="PANTHER" id="PTHR36069:SF1">
    <property type="entry name" value="EXPRESSED PROTEIN"/>
    <property type="match status" value="1"/>
</dbReference>
<evidence type="ECO:0000259" key="3">
    <source>
        <dbReference type="SMART" id="SM00554"/>
    </source>
</evidence>
<accession>A0A438IYK3</accession>
<comment type="similarity">
    <text evidence="1">Belongs to the fasciclin-like AGP family.</text>
</comment>
<dbReference type="AlphaFoldDB" id="A0A438IYK3"/>
<dbReference type="Proteomes" id="UP000288805">
    <property type="component" value="Unassembled WGS sequence"/>
</dbReference>